<dbReference type="PIRSF" id="PIRSF003161">
    <property type="entry name" value="FliG"/>
    <property type="match status" value="1"/>
</dbReference>
<keyword evidence="8 11" id="KW-0472">Membrane</keyword>
<evidence type="ECO:0000313" key="15">
    <source>
        <dbReference type="EMBL" id="CAG4970157.1"/>
    </source>
</evidence>
<dbReference type="Pfam" id="PF14841">
    <property type="entry name" value="FliG_M"/>
    <property type="match status" value="1"/>
</dbReference>
<sequence length="342" mass="36783">MADPNQQATSRKLDALSGTQRAAVVLLSLGESQAAEVLKHMSAKEVQKLGLAMTSVGGISHDSVAQVFDDFVDVLAQPGALGSADDYIRAVLTQALGEERASSLIDRILAGRNTSGLDTLKWMEPRAIADLVRNEHPQIIAIVLSHLDPDQAADVIKVLPERVRPDVLVRIATLDGIPPNALNELNDVMARQFSGSQNIKSSSVGGIKVAANILNFMDSGQDEVILGSIGEIDDALGTRIRDLMFVFDNLAEIDDRAIQTVLRDIPSDKLAVALRGADPRVREKITTNMSQRAAEILLEDMEARGPVRLAEVEAAQKEILATVRKMADDGTIQLAAKAEAFV</sequence>
<dbReference type="InterPro" id="IPR023087">
    <property type="entry name" value="Flg_Motor_Flig_C"/>
</dbReference>
<dbReference type="InterPro" id="IPR011002">
    <property type="entry name" value="FliG_a-hlx"/>
</dbReference>
<keyword evidence="9 11" id="KW-0975">Bacterial flagellum</keyword>
<evidence type="ECO:0000259" key="14">
    <source>
        <dbReference type="Pfam" id="PF14842"/>
    </source>
</evidence>
<keyword evidence="7 11" id="KW-0283">Flagellar rotation</keyword>
<feature type="domain" description="Flagellar motor switch protein FliG middle" evidence="13">
    <location>
        <begin position="125"/>
        <end position="197"/>
    </location>
</feature>
<dbReference type="Proteomes" id="UP000680116">
    <property type="component" value="Chromosome"/>
</dbReference>
<dbReference type="PANTHER" id="PTHR30534:SF0">
    <property type="entry name" value="FLAGELLAR MOTOR SWITCH PROTEIN FLIG"/>
    <property type="match status" value="1"/>
</dbReference>
<dbReference type="InterPro" id="IPR000090">
    <property type="entry name" value="Flg_Motor_Flig"/>
</dbReference>
<organism evidence="15 16">
    <name type="scientific">Novilysobacter luteus</name>
    <dbReference type="NCBI Taxonomy" id="2822368"/>
    <lineage>
        <taxon>Bacteria</taxon>
        <taxon>Pseudomonadati</taxon>
        <taxon>Pseudomonadota</taxon>
        <taxon>Gammaproteobacteria</taxon>
        <taxon>Lysobacterales</taxon>
        <taxon>Lysobacteraceae</taxon>
        <taxon>Novilysobacter</taxon>
    </lineage>
</organism>
<evidence type="ECO:0000256" key="2">
    <source>
        <dbReference type="ARBA" id="ARBA00004515"/>
    </source>
</evidence>
<comment type="similarity">
    <text evidence="3 11">Belongs to the FliG family.</text>
</comment>
<evidence type="ECO:0000256" key="7">
    <source>
        <dbReference type="ARBA" id="ARBA00022779"/>
    </source>
</evidence>
<dbReference type="SUPFAM" id="SSF48029">
    <property type="entry name" value="FliG"/>
    <property type="match status" value="2"/>
</dbReference>
<dbReference type="PRINTS" id="PR00954">
    <property type="entry name" value="FLGMOTORFLIG"/>
</dbReference>
<feature type="domain" description="Flagellar motor switch protein FliG N-terminal" evidence="14">
    <location>
        <begin position="16"/>
        <end position="115"/>
    </location>
</feature>
<evidence type="ECO:0000256" key="9">
    <source>
        <dbReference type="ARBA" id="ARBA00023143"/>
    </source>
</evidence>
<evidence type="ECO:0000256" key="5">
    <source>
        <dbReference type="ARBA" id="ARBA00022475"/>
    </source>
</evidence>
<evidence type="ECO:0000259" key="13">
    <source>
        <dbReference type="Pfam" id="PF14841"/>
    </source>
</evidence>
<comment type="subcellular location">
    <subcellularLocation>
        <location evidence="1 11">Bacterial flagellum basal body</location>
    </subcellularLocation>
    <subcellularLocation>
        <location evidence="2 11">Cell inner membrane</location>
        <topology evidence="2 11">Peripheral membrane protein</topology>
        <orientation evidence="2 11">Cytoplasmic side</orientation>
    </subcellularLocation>
</comment>
<dbReference type="InterPro" id="IPR032779">
    <property type="entry name" value="FliG_M"/>
</dbReference>
<evidence type="ECO:0000256" key="10">
    <source>
        <dbReference type="ARBA" id="ARBA00025598"/>
    </source>
</evidence>
<keyword evidence="5 11" id="KW-1003">Cell membrane</keyword>
<dbReference type="InterPro" id="IPR028263">
    <property type="entry name" value="FliG_N"/>
</dbReference>
<keyword evidence="11" id="KW-0997">Cell inner membrane</keyword>
<evidence type="ECO:0000256" key="11">
    <source>
        <dbReference type="PIRNR" id="PIRNR003161"/>
    </source>
</evidence>
<evidence type="ECO:0000256" key="6">
    <source>
        <dbReference type="ARBA" id="ARBA00022500"/>
    </source>
</evidence>
<feature type="domain" description="Flagellar motor switch protein FliG C-terminal" evidence="12">
    <location>
        <begin position="228"/>
        <end position="334"/>
    </location>
</feature>
<proteinExistence type="inferred from homology"/>
<dbReference type="NCBIfam" id="TIGR00207">
    <property type="entry name" value="fliG"/>
    <property type="match status" value="1"/>
</dbReference>
<accession>A0ABN7QWV5</accession>
<dbReference type="EMBL" id="OU015430">
    <property type="protein sequence ID" value="CAG4970157.1"/>
    <property type="molecule type" value="Genomic_DNA"/>
</dbReference>
<dbReference type="Gene3D" id="1.10.220.30">
    <property type="match status" value="3"/>
</dbReference>
<comment type="function">
    <text evidence="10 11">FliG is one of three proteins (FliG, FliN, FliM) that forms the rotor-mounted switch complex (C ring), located at the base of the basal body. This complex interacts with the CheY and CheZ chemotaxis proteins, in addition to contacting components of the motor that determine the direction of flagellar rotation.</text>
</comment>
<keyword evidence="15" id="KW-0969">Cilium</keyword>
<gene>
    <name evidence="15" type="primary">fliG</name>
    <name evidence="15" type="ORF">LYB30171_00672</name>
</gene>
<protein>
    <recommendedName>
        <fullName evidence="4 11">Flagellar motor switch protein FliG</fullName>
    </recommendedName>
</protein>
<reference evidence="15 16" key="1">
    <citation type="submission" date="2021-04" db="EMBL/GenBank/DDBJ databases">
        <authorList>
            <person name="Rodrigo-Torres L."/>
            <person name="Arahal R. D."/>
            <person name="Lucena T."/>
        </authorList>
    </citation>
    <scope>NUCLEOTIDE SEQUENCE [LARGE SCALE GENOMIC DNA]</scope>
    <source>
        <strain evidence="15 16">CECT 30171</strain>
    </source>
</reference>
<dbReference type="PANTHER" id="PTHR30534">
    <property type="entry name" value="FLAGELLAR MOTOR SWITCH PROTEIN FLIG"/>
    <property type="match status" value="1"/>
</dbReference>
<keyword evidence="15" id="KW-0282">Flagellum</keyword>
<keyword evidence="6 11" id="KW-0145">Chemotaxis</keyword>
<evidence type="ECO:0000313" key="16">
    <source>
        <dbReference type="Proteomes" id="UP000680116"/>
    </source>
</evidence>
<evidence type="ECO:0000256" key="8">
    <source>
        <dbReference type="ARBA" id="ARBA00023136"/>
    </source>
</evidence>
<evidence type="ECO:0000256" key="1">
    <source>
        <dbReference type="ARBA" id="ARBA00004117"/>
    </source>
</evidence>
<evidence type="ECO:0000256" key="4">
    <source>
        <dbReference type="ARBA" id="ARBA00021870"/>
    </source>
</evidence>
<keyword evidence="15" id="KW-0966">Cell projection</keyword>
<keyword evidence="16" id="KW-1185">Reference proteome</keyword>
<evidence type="ECO:0000259" key="12">
    <source>
        <dbReference type="Pfam" id="PF01706"/>
    </source>
</evidence>
<dbReference type="Pfam" id="PF01706">
    <property type="entry name" value="FliG_C"/>
    <property type="match status" value="1"/>
</dbReference>
<dbReference type="Pfam" id="PF14842">
    <property type="entry name" value="FliG_N"/>
    <property type="match status" value="1"/>
</dbReference>
<evidence type="ECO:0000256" key="3">
    <source>
        <dbReference type="ARBA" id="ARBA00010299"/>
    </source>
</evidence>
<dbReference type="RefSeq" id="WP_215219648.1">
    <property type="nucleotide sequence ID" value="NZ_OU015430.1"/>
</dbReference>
<name>A0ABN7QWV5_9GAMM</name>